<dbReference type="Gene3D" id="3.30.565.10">
    <property type="entry name" value="Histidine kinase-like ATPase, C-terminal domain"/>
    <property type="match status" value="1"/>
</dbReference>
<dbReference type="GeneID" id="24623275"/>
<accession>A0A0A0YRZ7</accession>
<dbReference type="Proteomes" id="UP000030322">
    <property type="component" value="Segment"/>
</dbReference>
<sequence length="963" mass="110285">MKFQTKDYHSSKTSNVAGQSFQVSMTAKFFETLFSGLYRYKPAAVIRELFCNAVDTHNARDRLYRIMPSHYNAVGYAQRNVVNEWLAPLNTPIEIHLPDSLEPWLEIKDFGMGLSIEQIIGSPITAREGELLIEGNIIVQEEEIPEGKGVIGEPGWYGGIMVFRSPDNNEIIRSAGLYTTLFESTKADSNDDIGAYGLGSKSPFAVTDTFTVESRFNGELHNFIMFLNDKRIPTVELATKDLDSRDPEPLPTDEPNGLTIRVPIKTSEYRAYADQLSDLCRVLLPHQYPVVTNDDYFCGFTPIDRSRRFGDTFVQENTRSSHASTHYAVMGGVAYPIELSQLEEDPRSLLERFPATYTFFDLGALNVPPSREDLSYDSFTLANLNHKLNDLRTAVMVSAMGEIRAAQARGPLWLAVVKGDYSRMYGEGFKNLLNRTFPQDPRFHDGYVQLPSIEANVDFSLPEVQAMDNYNFMIGQGTKSFLTINRFTFSGRYEDERFKISDLTTYMKEGRKPVVIIMDNMRCYSQKIKQFISKNPDVQTVWLVTPNTSMLAWRNLDLHLQYSNHAEIKSELVKWIGDKKAIDYLCFADQFCEHYDGLINPEVKFTSELPYDQLKITGDIGVQRYMSYRFKRHSSQKIIEGCAFSSESIMKVAEEGERMVYVEYSGFDMVHEGMTPHKAHLFQEAINNIRMKTSDGKDWEPLSKKMGWHKNIVLVRRKAVPFLKQNPAFFVDINEAIKQMEAELRGIINGMEYGTFSGLAKEARFASANIAYHQWIMKQLGADAEVGHELYPLFLQSQKLLVSLKKTSKYAGECDTFYKKAVSEFGETQFKKSDVGLKAAKELLTKVFGYTNMDDEYDRARQVLPQFERMETKLADYLGVNSMVFCQNRTKVVDRYDRKQKRYVHQNKNLESRLIVRQAIEFRRLMTFVNTQYQPTMGNKLGGSDAMLKTLTDTITNTVKFKR</sequence>
<dbReference type="OrthoDB" id="112at10239"/>
<evidence type="ECO:0000313" key="1">
    <source>
        <dbReference type="EMBL" id="AIX13009.1"/>
    </source>
</evidence>
<dbReference type="KEGG" id="vg:24623275"/>
<dbReference type="RefSeq" id="YP_009147513.1">
    <property type="nucleotide sequence ID" value="NC_027340.1"/>
</dbReference>
<proteinExistence type="predicted"/>
<name>A0A0A0YRZ7_9CAUD</name>
<dbReference type="EMBL" id="KP037007">
    <property type="protein sequence ID" value="AIX13009.1"/>
    <property type="molecule type" value="Genomic_DNA"/>
</dbReference>
<protein>
    <submittedName>
        <fullName evidence="1">RIIA protein</fullName>
    </submittedName>
</protein>
<organism evidence="1 2">
    <name type="scientific">Erwinia phage phiEa2809</name>
    <dbReference type="NCBI Taxonomy" id="1564096"/>
    <lineage>
        <taxon>Viruses</taxon>
        <taxon>Duplodnaviria</taxon>
        <taxon>Heunggongvirae</taxon>
        <taxon>Uroviricota</taxon>
        <taxon>Caudoviricetes</taxon>
        <taxon>Pantevenvirales</taxon>
        <taxon>Ackermannviridae</taxon>
        <taxon>Nezavisimistyvirus</taxon>
        <taxon>Nezavisimistyvirus Ea2809</taxon>
    </lineage>
</organism>
<reference evidence="1 2" key="1">
    <citation type="submission" date="2014-10" db="EMBL/GenBank/DDBJ databases">
        <title>Characterization of a new ViI-like Erwinia amylovora bacteriophage.</title>
        <authorList>
            <person name="Lagonenko A.L."/>
            <person name="Valentovich L.N."/>
        </authorList>
    </citation>
    <scope>NUCLEOTIDE SEQUENCE [LARGE SCALE GENOMIC DNA]</scope>
</reference>
<gene>
    <name evidence="1" type="ORF">NW77_001</name>
</gene>
<keyword evidence="2" id="KW-1185">Reference proteome</keyword>
<dbReference type="SUPFAM" id="SSF55874">
    <property type="entry name" value="ATPase domain of HSP90 chaperone/DNA topoisomerase II/histidine kinase"/>
    <property type="match status" value="1"/>
</dbReference>
<dbReference type="InterPro" id="IPR036890">
    <property type="entry name" value="HATPase_C_sf"/>
</dbReference>
<evidence type="ECO:0000313" key="2">
    <source>
        <dbReference type="Proteomes" id="UP000030322"/>
    </source>
</evidence>